<dbReference type="Proteomes" id="UP000297225">
    <property type="component" value="Unassembled WGS sequence"/>
</dbReference>
<gene>
    <name evidence="3" type="ORF">E4P47_05650</name>
</gene>
<name>A0A4Y8WNV4_9PORP</name>
<evidence type="ECO:0000256" key="2">
    <source>
        <dbReference type="ARBA" id="ARBA00022962"/>
    </source>
</evidence>
<dbReference type="EMBL" id="SPNC01000075">
    <property type="protein sequence ID" value="TFH94938.1"/>
    <property type="molecule type" value="Genomic_DNA"/>
</dbReference>
<dbReference type="InterPro" id="IPR029057">
    <property type="entry name" value="PRTase-like"/>
</dbReference>
<dbReference type="SUPFAM" id="SSF56235">
    <property type="entry name" value="N-terminal nucleophile aminohydrolases (Ntn hydrolases)"/>
    <property type="match status" value="1"/>
</dbReference>
<reference evidence="3 4" key="1">
    <citation type="submission" date="2019-03" db="EMBL/GenBank/DDBJ databases">
        <title>Porphyromonas levii Isolated from the Uterus of Dairy Cows.</title>
        <authorList>
            <person name="Francis A.M."/>
        </authorList>
    </citation>
    <scope>NUCLEOTIDE SEQUENCE [LARGE SCALE GENOMIC DNA]</scope>
    <source>
        <strain evidence="3 4">AF5678</strain>
    </source>
</reference>
<dbReference type="SUPFAM" id="SSF53271">
    <property type="entry name" value="PRTase-like"/>
    <property type="match status" value="1"/>
</dbReference>
<comment type="caution">
    <text evidence="3">The sequence shown here is derived from an EMBL/GenBank/DDBJ whole genome shotgun (WGS) entry which is preliminary data.</text>
</comment>
<dbReference type="GO" id="GO:0016757">
    <property type="term" value="F:glycosyltransferase activity"/>
    <property type="evidence" value="ECO:0007669"/>
    <property type="project" value="UniProtKB-KW"/>
</dbReference>
<proteinExistence type="predicted"/>
<organism evidence="3 4">
    <name type="scientific">Porphyromonas levii</name>
    <dbReference type="NCBI Taxonomy" id="28114"/>
    <lineage>
        <taxon>Bacteria</taxon>
        <taxon>Pseudomonadati</taxon>
        <taxon>Bacteroidota</taxon>
        <taxon>Bacteroidia</taxon>
        <taxon>Bacteroidales</taxon>
        <taxon>Porphyromonadaceae</taxon>
        <taxon>Porphyromonas</taxon>
    </lineage>
</organism>
<dbReference type="InterPro" id="IPR017932">
    <property type="entry name" value="GATase_2_dom"/>
</dbReference>
<dbReference type="OrthoDB" id="9801213at2"/>
<dbReference type="CDD" id="cd06223">
    <property type="entry name" value="PRTases_typeI"/>
    <property type="match status" value="1"/>
</dbReference>
<protein>
    <submittedName>
        <fullName evidence="3">Amidophosphoribosyltransferase</fullName>
    </submittedName>
</protein>
<dbReference type="PROSITE" id="PS51278">
    <property type="entry name" value="GATASE_TYPE_2"/>
    <property type="match status" value="1"/>
</dbReference>
<keyword evidence="2" id="KW-0315">Glutamine amidotransferase</keyword>
<evidence type="ECO:0000313" key="3">
    <source>
        <dbReference type="EMBL" id="TFH94938.1"/>
    </source>
</evidence>
<dbReference type="PANTHER" id="PTHR11907">
    <property type="entry name" value="AMIDOPHOSPHORIBOSYLTRANSFERASE"/>
    <property type="match status" value="1"/>
</dbReference>
<dbReference type="InterPro" id="IPR000836">
    <property type="entry name" value="PRTase_dom"/>
</dbReference>
<dbReference type="RefSeq" id="WP_018358372.1">
    <property type="nucleotide sequence ID" value="NZ_CP197400.1"/>
</dbReference>
<keyword evidence="3" id="KW-0328">Glycosyltransferase</keyword>
<sequence length="628" mass="72374">MEELKHECGVAMVRLRKPLTYYQEKYGTWRYGLNKMYLLMEKQHNRGQDGAGISCVKLTAPTGEEYMYRERALGNTAITEIFGAVEKHIQTFSQEKQADPNFAQTHIPYAAECYMGHLRYATQGKQEIHYVHPMLRRNNWRAKSLALCGNFTLTSVDKIFDEITSVGQHPRSNSDTHIILEQLGHRLDREVEHKFRESKKKGLEGMDITHDIESRIDMTTPLKECAPLWDGGYTMCGLTGSGEMFMLRDPWGIRPAFYYYDDEIVVCASERAVIQTVLNVSAEQVHELDRGDTLTIDKTGAKIQVSNILPKRENKACSFERIYFSRASDQDIYKERKKLGEQLVPDVLKAIDNDIEHSVFSFIPNTAEVSYFGMIEGMERHFNKYRAELITNNPNMSKEEVFELLDKRVRSEKVVIKDIKLRTFISEGASRTDLAQHVYDITYGTVEKGVDNLVVIDDSIVRGTTLKESIISILDRLNPKKIVVVSSAPQIRYPDHYGIDMSRMREFVAFLAAIDLLLERGMAYVIHDTYRAIIEHLHTPMIKERNFVKDIYQPFTIEEINHKIVERLKPSSVKAEVELVFQSLEGLHTAIPEHPGDWYFSGDYPTPGGMEKTNLAYKLYYEQDFRKL</sequence>
<evidence type="ECO:0000256" key="1">
    <source>
        <dbReference type="ARBA" id="ARBA00022679"/>
    </source>
</evidence>
<dbReference type="Pfam" id="PF13522">
    <property type="entry name" value="GATase_6"/>
    <property type="match status" value="1"/>
</dbReference>
<dbReference type="Gene3D" id="3.60.20.10">
    <property type="entry name" value="Glutamine Phosphoribosylpyrophosphate, subunit 1, domain 1"/>
    <property type="match status" value="1"/>
</dbReference>
<keyword evidence="1 3" id="KW-0808">Transferase</keyword>
<dbReference type="InterPro" id="IPR029055">
    <property type="entry name" value="Ntn_hydrolases_N"/>
</dbReference>
<dbReference type="GeneID" id="66797932"/>
<keyword evidence="4" id="KW-1185">Reference proteome</keyword>
<evidence type="ECO:0000313" key="4">
    <source>
        <dbReference type="Proteomes" id="UP000297225"/>
    </source>
</evidence>
<accession>A0A4Y8WNV4</accession>
<dbReference type="STRING" id="1122973.GCA_000379925_01126"/>
<dbReference type="AlphaFoldDB" id="A0A4Y8WNV4"/>
<dbReference type="Gene3D" id="3.40.50.2020">
    <property type="match status" value="1"/>
</dbReference>